<dbReference type="OrthoDB" id="7253390at2"/>
<organism evidence="3 6">
    <name type="scientific">Teichococcus wenyumeiae</name>
    <dbReference type="NCBI Taxonomy" id="2478470"/>
    <lineage>
        <taxon>Bacteria</taxon>
        <taxon>Pseudomonadati</taxon>
        <taxon>Pseudomonadota</taxon>
        <taxon>Alphaproteobacteria</taxon>
        <taxon>Acetobacterales</taxon>
        <taxon>Roseomonadaceae</taxon>
        <taxon>Roseomonas</taxon>
    </lineage>
</organism>
<dbReference type="PANTHER" id="PTHR42928">
    <property type="entry name" value="TRICARBOXYLATE-BINDING PROTEIN"/>
    <property type="match status" value="1"/>
</dbReference>
<dbReference type="EMBL" id="RFLX01000021">
    <property type="protein sequence ID" value="RMI19312.1"/>
    <property type="molecule type" value="Genomic_DNA"/>
</dbReference>
<feature type="signal peptide" evidence="2">
    <location>
        <begin position="1"/>
        <end position="24"/>
    </location>
</feature>
<dbReference type="PROSITE" id="PS51318">
    <property type="entry name" value="TAT"/>
    <property type="match status" value="1"/>
</dbReference>
<evidence type="ECO:0000256" key="2">
    <source>
        <dbReference type="SAM" id="SignalP"/>
    </source>
</evidence>
<dbReference type="Proteomes" id="UP000274097">
    <property type="component" value="Unassembled WGS sequence"/>
</dbReference>
<sequence length="325" mass="34085">MPISITRRGFGLLAAGGLAAPALAQEAAWPSRAVRIIVPFGAGGSADIAARNVAEALTQEFGQAFVVENRPGAGATIGTEAAARSAPDGYTLLMMSNTHTANETLLPNRPYVLMRDLAAAAAVNVAHHVLVVHPSLGVSSTAELIAKAKAEPGRIDYASSGPGTPYHIAGEVFRAMAGIEVQHVPFRSSGEARTALISGTVPVMFDAIPTMQPHVAAGRARALATTGPQRVPLMPDLPTVAESGLPGYEASIWLGLMVPAQTPRPIVERLNAVTNGWLARAQTKAAMASQGAQPMPMSVAEFDAFLRKDVETQRDYVRMARITVE</sequence>
<dbReference type="AlphaFoldDB" id="A0A3A9JLG1"/>
<comment type="similarity">
    <text evidence="1">Belongs to the UPF0065 (bug) family.</text>
</comment>
<dbReference type="Proteomes" id="UP000278036">
    <property type="component" value="Unassembled WGS sequence"/>
</dbReference>
<evidence type="ECO:0000313" key="3">
    <source>
        <dbReference type="EMBL" id="RKK04646.1"/>
    </source>
</evidence>
<evidence type="ECO:0000313" key="4">
    <source>
        <dbReference type="EMBL" id="RMI19312.1"/>
    </source>
</evidence>
<keyword evidence="5" id="KW-1185">Reference proteome</keyword>
<dbReference type="InterPro" id="IPR042100">
    <property type="entry name" value="Bug_dom1"/>
</dbReference>
<evidence type="ECO:0000256" key="1">
    <source>
        <dbReference type="ARBA" id="ARBA00006987"/>
    </source>
</evidence>
<dbReference type="CDD" id="cd13578">
    <property type="entry name" value="PBP2_Bug27"/>
    <property type="match status" value="1"/>
</dbReference>
<dbReference type="EMBL" id="RAQU01000037">
    <property type="protein sequence ID" value="RKK04646.1"/>
    <property type="molecule type" value="Genomic_DNA"/>
</dbReference>
<protein>
    <submittedName>
        <fullName evidence="3">Tripartite tricarboxylate transporter substrate binding protein</fullName>
    </submittedName>
</protein>
<comment type="caution">
    <text evidence="3">The sequence shown here is derived from an EMBL/GenBank/DDBJ whole genome shotgun (WGS) entry which is preliminary data.</text>
</comment>
<evidence type="ECO:0000313" key="5">
    <source>
        <dbReference type="Proteomes" id="UP000274097"/>
    </source>
</evidence>
<dbReference type="InterPro" id="IPR005064">
    <property type="entry name" value="BUG"/>
</dbReference>
<dbReference type="PIRSF" id="PIRSF017082">
    <property type="entry name" value="YflP"/>
    <property type="match status" value="1"/>
</dbReference>
<reference evidence="3 6" key="1">
    <citation type="submission" date="2018-09" db="EMBL/GenBank/DDBJ databases">
        <title>Roseomonas sp. nov., isolated from feces of Tibetan antelopes in the Qinghai-Tibet plateau, China.</title>
        <authorList>
            <person name="Tian Z."/>
        </authorList>
    </citation>
    <scope>NUCLEOTIDE SEQUENCE [LARGE SCALE GENOMIC DNA]</scope>
    <source>
        <strain evidence="4 5">Z23</strain>
        <strain evidence="3 6">Z24</strain>
    </source>
</reference>
<keyword evidence="2" id="KW-0732">Signal</keyword>
<dbReference type="Gene3D" id="3.40.190.150">
    <property type="entry name" value="Bordetella uptake gene, domain 1"/>
    <property type="match status" value="1"/>
</dbReference>
<feature type="chain" id="PRO_5017429371" evidence="2">
    <location>
        <begin position="25"/>
        <end position="325"/>
    </location>
</feature>
<dbReference type="InterPro" id="IPR006311">
    <property type="entry name" value="TAT_signal"/>
</dbReference>
<dbReference type="PANTHER" id="PTHR42928:SF5">
    <property type="entry name" value="BLR1237 PROTEIN"/>
    <property type="match status" value="1"/>
</dbReference>
<accession>A0A3A9JLG1</accession>
<dbReference type="Gene3D" id="3.40.190.10">
    <property type="entry name" value="Periplasmic binding protein-like II"/>
    <property type="match status" value="1"/>
</dbReference>
<dbReference type="RefSeq" id="WP_120637876.1">
    <property type="nucleotide sequence ID" value="NZ_RAQU01000037.1"/>
</dbReference>
<gene>
    <name evidence="3" type="ORF">D6Z83_08405</name>
    <name evidence="4" type="ORF">EBE87_20820</name>
</gene>
<dbReference type="InParanoid" id="A0A3A9JLG1"/>
<name>A0A3A9JLG1_9PROT</name>
<dbReference type="Pfam" id="PF03401">
    <property type="entry name" value="TctC"/>
    <property type="match status" value="1"/>
</dbReference>
<dbReference type="SUPFAM" id="SSF53850">
    <property type="entry name" value="Periplasmic binding protein-like II"/>
    <property type="match status" value="1"/>
</dbReference>
<proteinExistence type="inferred from homology"/>
<evidence type="ECO:0000313" key="6">
    <source>
        <dbReference type="Proteomes" id="UP000278036"/>
    </source>
</evidence>